<dbReference type="STRING" id="656916.A0A2G7FIE0"/>
<dbReference type="Pfam" id="PF05700">
    <property type="entry name" value="BCAS2"/>
    <property type="match status" value="1"/>
</dbReference>
<dbReference type="InterPro" id="IPR006823">
    <property type="entry name" value="Ceramidase_alk"/>
</dbReference>
<evidence type="ECO:0000256" key="13">
    <source>
        <dbReference type="SAM" id="MobiDB-lite"/>
    </source>
</evidence>
<keyword evidence="17" id="KW-1185">Reference proteome</keyword>
<dbReference type="Gene3D" id="2.60.40.2300">
    <property type="entry name" value="Neutral/alkaline non-lysosomal ceramidase, C-terminal domain"/>
    <property type="match status" value="1"/>
</dbReference>
<dbReference type="InterPro" id="IPR031331">
    <property type="entry name" value="NEUT/ALK_ceramidase_C"/>
</dbReference>
<dbReference type="GO" id="GO:0046512">
    <property type="term" value="P:sphingosine biosynthetic process"/>
    <property type="evidence" value="ECO:0007669"/>
    <property type="project" value="TreeGrafter"/>
</dbReference>
<evidence type="ECO:0000256" key="7">
    <source>
        <dbReference type="ARBA" id="ARBA00022801"/>
    </source>
</evidence>
<keyword evidence="9" id="KW-0539">Nucleus</keyword>
<evidence type="ECO:0000259" key="15">
    <source>
        <dbReference type="PROSITE" id="PS51387"/>
    </source>
</evidence>
<evidence type="ECO:0000256" key="3">
    <source>
        <dbReference type="ARBA" id="ARBA00009835"/>
    </source>
</evidence>
<keyword evidence="14" id="KW-0732">Signal</keyword>
<comment type="similarity">
    <text evidence="3">Belongs to the neutral ceramidase family.</text>
</comment>
<dbReference type="GO" id="GO:0017040">
    <property type="term" value="F:N-acylsphingosine amidohydrolase activity"/>
    <property type="evidence" value="ECO:0007669"/>
    <property type="project" value="UniProtKB-EC"/>
</dbReference>
<keyword evidence="8" id="KW-0508">mRNA splicing</keyword>
<feature type="coiled-coil region" evidence="12">
    <location>
        <begin position="1417"/>
        <end position="1451"/>
    </location>
</feature>
<dbReference type="InterPro" id="IPR016166">
    <property type="entry name" value="FAD-bd_PCMH"/>
</dbReference>
<feature type="signal peptide" evidence="14">
    <location>
        <begin position="1"/>
        <end position="16"/>
    </location>
</feature>
<reference evidence="16 17" key="1">
    <citation type="submission" date="2017-05" db="EMBL/GenBank/DDBJ databases">
        <title>Genome sequence for an aflatoxigenic pathogen of Argentinian peanut, Aspergillus arachidicola.</title>
        <authorList>
            <person name="Moore G."/>
            <person name="Beltz S.B."/>
            <person name="Mack B.M."/>
        </authorList>
    </citation>
    <scope>NUCLEOTIDE SEQUENCE [LARGE SCALE GENOMIC DNA]</scope>
    <source>
        <strain evidence="16 17">CBS 117610</strain>
    </source>
</reference>
<feature type="binding site" evidence="11">
    <location>
        <position position="1018"/>
    </location>
    <ligand>
        <name>Zn(2+)</name>
        <dbReference type="ChEBI" id="CHEBI:29105"/>
    </ligand>
</feature>
<keyword evidence="6" id="KW-0747">Spliceosome</keyword>
<organism evidence="16 17">
    <name type="scientific">Aspergillus arachidicola</name>
    <dbReference type="NCBI Taxonomy" id="656916"/>
    <lineage>
        <taxon>Eukaryota</taxon>
        <taxon>Fungi</taxon>
        <taxon>Dikarya</taxon>
        <taxon>Ascomycota</taxon>
        <taxon>Pezizomycotina</taxon>
        <taxon>Eurotiomycetes</taxon>
        <taxon>Eurotiomycetidae</taxon>
        <taxon>Eurotiales</taxon>
        <taxon>Aspergillaceae</taxon>
        <taxon>Aspergillus</taxon>
        <taxon>Aspergillus subgen. Circumdati</taxon>
    </lineage>
</organism>
<evidence type="ECO:0000256" key="10">
    <source>
        <dbReference type="PIRSR" id="PIRSR606823-1"/>
    </source>
</evidence>
<dbReference type="InterPro" id="IPR008409">
    <property type="entry name" value="SPF27"/>
</dbReference>
<feature type="compositionally biased region" description="Low complexity" evidence="13">
    <location>
        <begin position="409"/>
        <end position="420"/>
    </location>
</feature>
<dbReference type="EC" id="3.5.1.23" evidence="4"/>
<dbReference type="GO" id="GO:0046514">
    <property type="term" value="P:ceramide catabolic process"/>
    <property type="evidence" value="ECO:0007669"/>
    <property type="project" value="InterPro"/>
</dbReference>
<comment type="subcellular location">
    <subcellularLocation>
        <location evidence="1">Nucleus</location>
    </subcellularLocation>
</comment>
<evidence type="ECO:0000256" key="14">
    <source>
        <dbReference type="SAM" id="SignalP"/>
    </source>
</evidence>
<dbReference type="Pfam" id="PF01565">
    <property type="entry name" value="FAD_binding_4"/>
    <property type="match status" value="1"/>
</dbReference>
<dbReference type="InterPro" id="IPR036318">
    <property type="entry name" value="FAD-bd_PCMH-like_sf"/>
</dbReference>
<accession>A0A2G7FIE0</accession>
<feature type="active site" description="Nucleophile" evidence="10">
    <location>
        <position position="820"/>
    </location>
</feature>
<dbReference type="Gene3D" id="3.30.465.10">
    <property type="match status" value="2"/>
</dbReference>
<proteinExistence type="inferred from homology"/>
<keyword evidence="12" id="KW-0175">Coiled coil</keyword>
<feature type="chain" id="PRO_5013580168" description="ceramidase" evidence="14">
    <location>
        <begin position="17"/>
        <end position="1497"/>
    </location>
</feature>
<evidence type="ECO:0000313" key="16">
    <source>
        <dbReference type="EMBL" id="PIG80269.1"/>
    </source>
</evidence>
<feature type="binding site" evidence="11">
    <location>
        <position position="770"/>
    </location>
    <ligand>
        <name>Zn(2+)</name>
        <dbReference type="ChEBI" id="CHEBI:29105"/>
    </ligand>
</feature>
<comment type="cofactor">
    <cofactor evidence="11">
        <name>Zn(2+)</name>
        <dbReference type="ChEBI" id="CHEBI:29105"/>
    </cofactor>
    <text evidence="11">Binds 1 zinc ion per subunit.</text>
</comment>
<evidence type="ECO:0000256" key="12">
    <source>
        <dbReference type="SAM" id="Coils"/>
    </source>
</evidence>
<dbReference type="InterPro" id="IPR031329">
    <property type="entry name" value="NEUT/ALK_ceramidase_N"/>
</dbReference>
<keyword evidence="5" id="KW-0507">mRNA processing</keyword>
<sequence>MRACVLLTLAVTVTAGLQPFGFERHHLQSQDLQHLDPADRILFGFGDPTRAVNRTSRCKVFPGDSAWPRPRIWDLLDQVTGGAVIKSIPRASSCYHGPTYDPTDLTMTQLRCCLPYTKACQPTADPNANCALGGYPAYAVNVSSVVNIQLVINFARQTGVRLVIKNTGHDFSGKSGGAGALSIWTHNLKGIQHVPSYNASGTDWTGTAFKIGAGIQAYEIYKAAQDRQLMVVGGEGQTVGVAGGYVLGGGHSPLSSIHGLAADQVLSTEVVLPDGRFVTASFAENTELFWALRGGGGSTFGVATSVTIKAYPTIPTTTSTFTWSTGAKSNITHDNFWAGFRAYVDLFIEHSDAGIYSYFFIIPSNGELTFLMQPFFAPNKTIAETEVLLEPWFQRLHPLGITFTRRLNTSTTSTQPGTPTRSRRKDPHGNRLAPLPKTNWEDPTRLNATFDAIKASSEAGLILIAFNMAPRGSNADNAVNPAWRRTVMHALSSVNWSPNVTAQQIAAARHNFTYGHMQRWRDVSPSAGAYLGESDRMEPDFQQAFYGEHYGRLLKLKREVDPGDVFWAATAVGSEGPVVEIGFGGYASLDQIGTGLRQRIYSRAFIVANPNRPKDTFIYLIIDSLTGDTAVRHGVLEGLASLGSEFADYGEHNVAFTGTHSHSGPGAWMNYLLPQIPNKGFDKQSYQAIVDGVLLSIKRAHQSIAPGRLSFGSIDIENANINRSPYSYDHNPEEEKARYSDSVDKTMTLLRFDRATDNKTTAVLTFFPVHGTSMYNNNTLVTGDNKGVAAWLFERSVAADQKFADDFVAGFSQSNVGDTSPNVLGAWCEDGSGQKCRYEDSTCGGTMENCRGRGPFFREKDNGAKSCFEIGKIQYEAARKLYTQLDSNPTQILKSSDVHAFHVYQDLSDYTFISPFNASTLKTCSAALGFSFAAGTTDGPGMFDFTQNSSGPAEKNPLWYAARAFIHQPSKEQKACQAPKEVLLDVGAVTQPYAWTPNIVDIQVLRVGQLFIIISTSEATTMSGRRWKEAIAKSAKDVLSVANPLVVLGAPSNSYAHYVATEEEYHVQRYEGASTLYGPNTLAAYINLTLTYLPYLGDSSSLPALDSKVKPPINTDKSLSFIPGVLYDGSPIGKTFGDVISSVDNATYGPGDTVNATFVGANPRNNLRQESTFAAVERQKPGTDTWEVVRTDRDWNLVYTWKRTNTVLGHSEVTIQWHIEDDYYNVGNPSSLKDGTYRLHYYGDFKTVKGDIGAFEGFEFQRQFIKVAYLPYPASPICPSSMSPMTLSLVDIDAEPSAQARANAQKLIASELPADYSSTIHPSIPAFPEPQFSPLMQQEVERKAAGLPLTGGIDLSRYEAPEPPTRSSEAGPNATPNLDEWRQALQKAYTASSHLSMRRDNLALLEENGKNAWLIGNSQLEDVLRGLEKELAETKEAAETVNKQRKIAQESSKGELAGLEETWKRGVGAILDVELASENVRMQILEQRRQLAQQHAR</sequence>
<evidence type="ECO:0000256" key="1">
    <source>
        <dbReference type="ARBA" id="ARBA00004123"/>
    </source>
</evidence>
<dbReference type="InterPro" id="IPR006094">
    <property type="entry name" value="Oxid_FAD_bind_N"/>
</dbReference>
<dbReference type="PANTHER" id="PTHR12670:SF1">
    <property type="entry name" value="NEUTRAL CERAMIDASE"/>
    <property type="match status" value="1"/>
</dbReference>
<comment type="similarity">
    <text evidence="2">Belongs to the oxygen-dependent FAD-linked oxidoreductase family.</text>
</comment>
<evidence type="ECO:0000256" key="11">
    <source>
        <dbReference type="PIRSR" id="PIRSR606823-2"/>
    </source>
</evidence>
<dbReference type="Pfam" id="PF17048">
    <property type="entry name" value="Ceramidse_alk_C"/>
    <property type="match status" value="1"/>
</dbReference>
<dbReference type="GO" id="GO:0016020">
    <property type="term" value="C:membrane"/>
    <property type="evidence" value="ECO:0007669"/>
    <property type="project" value="GOC"/>
</dbReference>
<dbReference type="GO" id="GO:0008380">
    <property type="term" value="P:RNA splicing"/>
    <property type="evidence" value="ECO:0007669"/>
    <property type="project" value="UniProtKB-KW"/>
</dbReference>
<evidence type="ECO:0000256" key="8">
    <source>
        <dbReference type="ARBA" id="ARBA00023187"/>
    </source>
</evidence>
<evidence type="ECO:0000256" key="9">
    <source>
        <dbReference type="ARBA" id="ARBA00023242"/>
    </source>
</evidence>
<feature type="region of interest" description="Disordered" evidence="13">
    <location>
        <begin position="1351"/>
        <end position="1377"/>
    </location>
</feature>
<evidence type="ECO:0000256" key="2">
    <source>
        <dbReference type="ARBA" id="ARBA00005466"/>
    </source>
</evidence>
<dbReference type="GO" id="GO:0016491">
    <property type="term" value="F:oxidoreductase activity"/>
    <property type="evidence" value="ECO:0007669"/>
    <property type="project" value="InterPro"/>
</dbReference>
<keyword evidence="11" id="KW-0862">Zinc</keyword>
<dbReference type="GO" id="GO:0071949">
    <property type="term" value="F:FAD binding"/>
    <property type="evidence" value="ECO:0007669"/>
    <property type="project" value="InterPro"/>
</dbReference>
<evidence type="ECO:0000256" key="5">
    <source>
        <dbReference type="ARBA" id="ARBA00022664"/>
    </source>
</evidence>
<dbReference type="InterPro" id="IPR012951">
    <property type="entry name" value="BBE"/>
</dbReference>
<dbReference type="Proteomes" id="UP000231358">
    <property type="component" value="Unassembled WGS sequence"/>
</dbReference>
<dbReference type="InterPro" id="IPR038445">
    <property type="entry name" value="NCDase_C_sf"/>
</dbReference>
<dbReference type="EMBL" id="NEXV01000626">
    <property type="protein sequence ID" value="PIG80269.1"/>
    <property type="molecule type" value="Genomic_DNA"/>
</dbReference>
<dbReference type="GO" id="GO:0005681">
    <property type="term" value="C:spliceosomal complex"/>
    <property type="evidence" value="ECO:0007669"/>
    <property type="project" value="UniProtKB-KW"/>
</dbReference>
<dbReference type="PROSITE" id="PS51387">
    <property type="entry name" value="FAD_PCMH"/>
    <property type="match status" value="1"/>
</dbReference>
<dbReference type="Pfam" id="PF08031">
    <property type="entry name" value="BBE"/>
    <property type="match status" value="1"/>
</dbReference>
<feature type="compositionally biased region" description="Polar residues" evidence="13">
    <location>
        <begin position="1365"/>
        <end position="1376"/>
    </location>
</feature>
<feature type="domain" description="FAD-binding PCMH-type" evidence="15">
    <location>
        <begin position="132"/>
        <end position="313"/>
    </location>
</feature>
<feature type="binding site" evidence="11">
    <location>
        <position position="660"/>
    </location>
    <ligand>
        <name>Zn(2+)</name>
        <dbReference type="ChEBI" id="CHEBI:29105"/>
    </ligand>
</feature>
<evidence type="ECO:0000256" key="4">
    <source>
        <dbReference type="ARBA" id="ARBA00011891"/>
    </source>
</evidence>
<dbReference type="SUPFAM" id="SSF56176">
    <property type="entry name" value="FAD-binding/transporter-associated domain-like"/>
    <property type="match status" value="1"/>
</dbReference>
<dbReference type="PANTHER" id="PTHR12670">
    <property type="entry name" value="CERAMIDASE"/>
    <property type="match status" value="1"/>
</dbReference>
<feature type="binding site" evidence="11">
    <location>
        <position position="1058"/>
    </location>
    <ligand>
        <name>Zn(2+)</name>
        <dbReference type="ChEBI" id="CHEBI:29105"/>
    </ligand>
</feature>
<dbReference type="GO" id="GO:0046872">
    <property type="term" value="F:metal ion binding"/>
    <property type="evidence" value="ECO:0007669"/>
    <property type="project" value="UniProtKB-KW"/>
</dbReference>
<name>A0A2G7FIE0_9EURO</name>
<dbReference type="GO" id="GO:0042759">
    <property type="term" value="P:long-chain fatty acid biosynthetic process"/>
    <property type="evidence" value="ECO:0007669"/>
    <property type="project" value="TreeGrafter"/>
</dbReference>
<dbReference type="GO" id="GO:0006397">
    <property type="term" value="P:mRNA processing"/>
    <property type="evidence" value="ECO:0007669"/>
    <property type="project" value="UniProtKB-KW"/>
</dbReference>
<keyword evidence="11" id="KW-0479">Metal-binding</keyword>
<evidence type="ECO:0000313" key="17">
    <source>
        <dbReference type="Proteomes" id="UP000231358"/>
    </source>
</evidence>
<gene>
    <name evidence="16" type="ORF">AARAC_006255</name>
</gene>
<dbReference type="Pfam" id="PF04734">
    <property type="entry name" value="Ceramidase_alk"/>
    <property type="match status" value="1"/>
</dbReference>
<feature type="region of interest" description="Disordered" evidence="13">
    <location>
        <begin position="407"/>
        <end position="438"/>
    </location>
</feature>
<dbReference type="FunFam" id="2.60.40.2300:FF:000004">
    <property type="entry name" value="Neutral/alkaline nonlysosomal ceramidase, putative"/>
    <property type="match status" value="1"/>
</dbReference>
<evidence type="ECO:0000256" key="6">
    <source>
        <dbReference type="ARBA" id="ARBA00022728"/>
    </source>
</evidence>
<dbReference type="InterPro" id="IPR016169">
    <property type="entry name" value="FAD-bd_PCMH_sub2"/>
</dbReference>
<protein>
    <recommendedName>
        <fullName evidence="4">ceramidase</fullName>
        <ecNumber evidence="4">3.5.1.23</ecNumber>
    </recommendedName>
</protein>
<keyword evidence="7" id="KW-0378">Hydrolase</keyword>
<dbReference type="GO" id="GO:0005576">
    <property type="term" value="C:extracellular region"/>
    <property type="evidence" value="ECO:0007669"/>
    <property type="project" value="TreeGrafter"/>
</dbReference>
<comment type="caution">
    <text evidence="16">The sequence shown here is derived from an EMBL/GenBank/DDBJ whole genome shotgun (WGS) entry which is preliminary data.</text>
</comment>